<dbReference type="EMBL" id="JACHCE010000003">
    <property type="protein sequence ID" value="MBB5636339.1"/>
    <property type="molecule type" value="Genomic_DNA"/>
</dbReference>
<evidence type="ECO:0000313" key="4">
    <source>
        <dbReference type="Proteomes" id="UP000537204"/>
    </source>
</evidence>
<dbReference type="GO" id="GO:0000166">
    <property type="term" value="F:nucleotide binding"/>
    <property type="evidence" value="ECO:0007669"/>
    <property type="project" value="InterPro"/>
</dbReference>
<accession>A0A7W9DZK4</accession>
<evidence type="ECO:0000313" key="3">
    <source>
        <dbReference type="EMBL" id="MBB5636339.1"/>
    </source>
</evidence>
<dbReference type="InterPro" id="IPR036291">
    <property type="entry name" value="NAD(P)-bd_dom_sf"/>
</dbReference>
<reference evidence="3 4" key="1">
    <citation type="submission" date="2020-08" db="EMBL/GenBank/DDBJ databases">
        <title>Genomic Encyclopedia of Type Strains, Phase IV (KMG-V): Genome sequencing to study the core and pangenomes of soil and plant-associated prokaryotes.</title>
        <authorList>
            <person name="Whitman W."/>
        </authorList>
    </citation>
    <scope>NUCLEOTIDE SEQUENCE [LARGE SCALE GENOMIC DNA]</scope>
    <source>
        <strain evidence="3 4">S3M1</strain>
    </source>
</reference>
<dbReference type="PANTHER" id="PTHR43708">
    <property type="entry name" value="CONSERVED EXPRESSED OXIDOREDUCTASE (EUROFUNG)"/>
    <property type="match status" value="1"/>
</dbReference>
<dbReference type="PANTHER" id="PTHR43708:SF3">
    <property type="entry name" value="OXIDOREDUCTASE"/>
    <property type="match status" value="1"/>
</dbReference>
<dbReference type="InterPro" id="IPR055170">
    <property type="entry name" value="GFO_IDH_MocA-like_dom"/>
</dbReference>
<evidence type="ECO:0000259" key="2">
    <source>
        <dbReference type="Pfam" id="PF22725"/>
    </source>
</evidence>
<dbReference type="InterPro" id="IPR051317">
    <property type="entry name" value="Gfo/Idh/MocA_oxidoreduct"/>
</dbReference>
<dbReference type="Pfam" id="PF01408">
    <property type="entry name" value="GFO_IDH_MocA"/>
    <property type="match status" value="1"/>
</dbReference>
<dbReference type="Gene3D" id="3.40.50.720">
    <property type="entry name" value="NAD(P)-binding Rossmann-like Domain"/>
    <property type="match status" value="1"/>
</dbReference>
<dbReference type="Gene3D" id="3.30.360.10">
    <property type="entry name" value="Dihydrodipicolinate Reductase, domain 2"/>
    <property type="match status" value="1"/>
</dbReference>
<feature type="domain" description="Gfo/Idh/MocA-like oxidoreductase N-terminal" evidence="1">
    <location>
        <begin position="5"/>
        <end position="134"/>
    </location>
</feature>
<dbReference type="Pfam" id="PF22725">
    <property type="entry name" value="GFO_IDH_MocA_C3"/>
    <property type="match status" value="1"/>
</dbReference>
<dbReference type="RefSeq" id="WP_183881821.1">
    <property type="nucleotide sequence ID" value="NZ_JACHCE010000003.1"/>
</dbReference>
<organism evidence="3 4">
    <name type="scientific">Pedobacter cryoconitis</name>
    <dbReference type="NCBI Taxonomy" id="188932"/>
    <lineage>
        <taxon>Bacteria</taxon>
        <taxon>Pseudomonadati</taxon>
        <taxon>Bacteroidota</taxon>
        <taxon>Sphingobacteriia</taxon>
        <taxon>Sphingobacteriales</taxon>
        <taxon>Sphingobacteriaceae</taxon>
        <taxon>Pedobacter</taxon>
    </lineage>
</organism>
<dbReference type="InterPro" id="IPR000683">
    <property type="entry name" value="Gfo/Idh/MocA-like_OxRdtase_N"/>
</dbReference>
<gene>
    <name evidence="3" type="ORF">HDE68_002240</name>
</gene>
<dbReference type="AlphaFoldDB" id="A0A7W9DZK4"/>
<proteinExistence type="predicted"/>
<name>A0A7W9DZK4_9SPHI</name>
<dbReference type="Proteomes" id="UP000537204">
    <property type="component" value="Unassembled WGS sequence"/>
</dbReference>
<comment type="caution">
    <text evidence="3">The sequence shown here is derived from an EMBL/GenBank/DDBJ whole genome shotgun (WGS) entry which is preliminary data.</text>
</comment>
<dbReference type="SUPFAM" id="SSF55347">
    <property type="entry name" value="Glyceraldehyde-3-phosphate dehydrogenase-like, C-terminal domain"/>
    <property type="match status" value="1"/>
</dbReference>
<dbReference type="SUPFAM" id="SSF51735">
    <property type="entry name" value="NAD(P)-binding Rossmann-fold domains"/>
    <property type="match status" value="1"/>
</dbReference>
<protein>
    <submittedName>
        <fullName evidence="3">Putative dehydrogenase</fullName>
    </submittedName>
</protein>
<feature type="domain" description="GFO/IDH/MocA-like oxidoreductase" evidence="2">
    <location>
        <begin position="145"/>
        <end position="277"/>
    </location>
</feature>
<sequence length="385" mass="42220">MNSKIRMGMIGGGKNAFIGAVHRIAANIDGQIELVCGALSSNPETAKESGELLFLAEDRNYGTYQEMIEKESLLPAEIRMHFVTIVTPNFAHFAPAMMALENGFHVVIDKPISLTLDEAKQLRDKVLETGLTLCLTYTYSGYPLVKQARQMVKDGAFGKIRKVLVEYPQGWLSLPSERDGNKQSAWRTDPSKSGISGCMGDIGTHAAQLAEYISGLEITKICADLNIVVDGRPLDDDGNVLLKFNNGANGVLVASQIAAGEENALKIKVYGEKGSLEWHQEEPNTLKVKWLEAPTQLYRAGQGYLTPSAQFNARTPAGHPEGYLEAFANIYRNFALTLRSKLDGKTPTPEMLDFPGVEEGVRGMAFIENVVASGLSDQKWFDFKI</sequence>
<evidence type="ECO:0000259" key="1">
    <source>
        <dbReference type="Pfam" id="PF01408"/>
    </source>
</evidence>